<keyword evidence="3" id="KW-1185">Reference proteome</keyword>
<name>A0A0B6WZW1_9BACT</name>
<dbReference type="InterPro" id="IPR001173">
    <property type="entry name" value="Glyco_trans_2-like"/>
</dbReference>
<evidence type="ECO:0000259" key="1">
    <source>
        <dbReference type="Pfam" id="PF00535"/>
    </source>
</evidence>
<dbReference type="Proteomes" id="UP000031518">
    <property type="component" value="Unassembled WGS sequence"/>
</dbReference>
<dbReference type="PANTHER" id="PTHR43685">
    <property type="entry name" value="GLYCOSYLTRANSFERASE"/>
    <property type="match status" value="1"/>
</dbReference>
<dbReference type="InterPro" id="IPR050834">
    <property type="entry name" value="Glycosyltransf_2"/>
</dbReference>
<gene>
    <name evidence="2" type="ORF">PYK22_02282</name>
</gene>
<dbReference type="AlphaFoldDB" id="A0A0B6WZW1"/>
<protein>
    <submittedName>
        <fullName evidence="2">Glycosyl transferase</fullName>
    </submittedName>
</protein>
<sequence length="308" mass="35726">MLKLVSVIIPCYNQAKFLREAIESVLYQEHPRFELIVVDDGSTDETSDVAASYDRVRLIRQSNRGLAGARNRGLAASCGEYVTFLDSDDRLLPGALEIGSRQLDLNQEWAFVYGRYRYIDVNGAPLPQGQQGSVSVEDCGDSYEEMLVRNFIGMHGTVMYRREVLERLYGFDETFMVCEDYELYLRICRQFPIGKHDNLVAEYRLHAESLSRDSSLMLKSAIRALHLQRQFIKGKEQYQKAYEAGIRGWRELYGERVVEEIRCRFRDYGYLGLVQSLGRLFVLLRYYPQGIIDHGCRKIRCTFMEKLI</sequence>
<feature type="domain" description="Glycosyltransferase 2-like" evidence="1">
    <location>
        <begin position="6"/>
        <end position="167"/>
    </location>
</feature>
<dbReference type="InterPro" id="IPR029044">
    <property type="entry name" value="Nucleotide-diphossugar_trans"/>
</dbReference>
<dbReference type="PANTHER" id="PTHR43685:SF11">
    <property type="entry name" value="GLYCOSYLTRANSFERASE TAGX-RELATED"/>
    <property type="match status" value="1"/>
</dbReference>
<dbReference type="Pfam" id="PF00535">
    <property type="entry name" value="Glycos_transf_2"/>
    <property type="match status" value="1"/>
</dbReference>
<evidence type="ECO:0000313" key="2">
    <source>
        <dbReference type="EMBL" id="CDM66262.1"/>
    </source>
</evidence>
<evidence type="ECO:0000313" key="3">
    <source>
        <dbReference type="Proteomes" id="UP000031518"/>
    </source>
</evidence>
<organism evidence="2 3">
    <name type="scientific">Pyrinomonas methylaliphatogenes</name>
    <dbReference type="NCBI Taxonomy" id="454194"/>
    <lineage>
        <taxon>Bacteria</taxon>
        <taxon>Pseudomonadati</taxon>
        <taxon>Acidobacteriota</taxon>
        <taxon>Blastocatellia</taxon>
        <taxon>Blastocatellales</taxon>
        <taxon>Pyrinomonadaceae</taxon>
        <taxon>Pyrinomonas</taxon>
    </lineage>
</organism>
<accession>A0A0B6WZW1</accession>
<keyword evidence="2" id="KW-0808">Transferase</keyword>
<dbReference type="SUPFAM" id="SSF53448">
    <property type="entry name" value="Nucleotide-diphospho-sugar transferases"/>
    <property type="match status" value="1"/>
</dbReference>
<reference evidence="2 3" key="1">
    <citation type="submission" date="2013-12" db="EMBL/GenBank/DDBJ databases">
        <authorList>
            <person name="Stott M."/>
        </authorList>
    </citation>
    <scope>NUCLEOTIDE SEQUENCE [LARGE SCALE GENOMIC DNA]</scope>
    <source>
        <strain evidence="2 3">K22</strain>
    </source>
</reference>
<proteinExistence type="predicted"/>
<dbReference type="EMBL" id="CBXV010000008">
    <property type="protein sequence ID" value="CDM66262.1"/>
    <property type="molecule type" value="Genomic_DNA"/>
</dbReference>
<dbReference type="RefSeq" id="WP_060635591.1">
    <property type="nucleotide sequence ID" value="NZ_CBXV010000008.1"/>
</dbReference>
<dbReference type="Gene3D" id="3.90.550.10">
    <property type="entry name" value="Spore Coat Polysaccharide Biosynthesis Protein SpsA, Chain A"/>
    <property type="match status" value="1"/>
</dbReference>
<dbReference type="GO" id="GO:0016740">
    <property type="term" value="F:transferase activity"/>
    <property type="evidence" value="ECO:0007669"/>
    <property type="project" value="UniProtKB-KW"/>
</dbReference>
<dbReference type="OrthoDB" id="6307329at2"/>
<dbReference type="STRING" id="454194.PYK22_02282"/>
<reference evidence="2 3" key="2">
    <citation type="submission" date="2015-01" db="EMBL/GenBank/DDBJ databases">
        <title>Complete genome sequence of Pyrinomonas methylaliphatogenes type strain K22T.</title>
        <authorList>
            <person name="Lee K.C.Y."/>
            <person name="Power J.F."/>
            <person name="Dunfield P.F."/>
            <person name="Morgan X.C."/>
            <person name="Huttenhower C."/>
            <person name="Stott M.B."/>
        </authorList>
    </citation>
    <scope>NUCLEOTIDE SEQUENCE [LARGE SCALE GENOMIC DNA]</scope>
    <source>
        <strain evidence="2 3">K22</strain>
    </source>
</reference>